<sequence>TVGSCSHRLAYCQSAEDELKAIHDAMASSVYCRIAMSASRCFEFVRNDPICYRENMIVDGFEISLVTNIVPTCGAVTGRCVERLKICDSFEYIIKSITTTTGIIIYCGLTERAIDCFERTRISGRCSEPKTSFENRIISLWQANPIRSDPIQFDLIRFYPINDDPIKSGPIRLDQIGMDLI</sequence>
<dbReference type="EnsemblMetazoa" id="BGLB035833-RA">
    <property type="protein sequence ID" value="BGLB035833-PA"/>
    <property type="gene ID" value="BGLB035833"/>
</dbReference>
<organism evidence="1 2">
    <name type="scientific">Biomphalaria glabrata</name>
    <name type="common">Bloodfluke planorb</name>
    <name type="synonym">Freshwater snail</name>
    <dbReference type="NCBI Taxonomy" id="6526"/>
    <lineage>
        <taxon>Eukaryota</taxon>
        <taxon>Metazoa</taxon>
        <taxon>Spiralia</taxon>
        <taxon>Lophotrochozoa</taxon>
        <taxon>Mollusca</taxon>
        <taxon>Gastropoda</taxon>
        <taxon>Heterobranchia</taxon>
        <taxon>Euthyneura</taxon>
        <taxon>Panpulmonata</taxon>
        <taxon>Hygrophila</taxon>
        <taxon>Lymnaeoidea</taxon>
        <taxon>Planorbidae</taxon>
        <taxon>Biomphalaria</taxon>
    </lineage>
</organism>
<evidence type="ECO:0000313" key="1">
    <source>
        <dbReference type="EnsemblMetazoa" id="BGLB035833-PA"/>
    </source>
</evidence>
<evidence type="ECO:0000313" key="2">
    <source>
        <dbReference type="Proteomes" id="UP000076420"/>
    </source>
</evidence>
<name>A0A2C9LWP4_BIOGL</name>
<dbReference type="AlphaFoldDB" id="A0A2C9LWP4"/>
<reference evidence="1" key="1">
    <citation type="submission" date="2020-05" db="UniProtKB">
        <authorList>
            <consortium name="EnsemblMetazoa"/>
        </authorList>
    </citation>
    <scope>IDENTIFICATION</scope>
    <source>
        <strain evidence="1">BB02</strain>
    </source>
</reference>
<dbReference type="Proteomes" id="UP000076420">
    <property type="component" value="Unassembled WGS sequence"/>
</dbReference>
<gene>
    <name evidence="1" type="primary">106059684</name>
</gene>
<dbReference type="VEuPathDB" id="VectorBase:BGLAX_051707"/>
<dbReference type="VEuPathDB" id="VectorBase:BGLB035833"/>
<protein>
    <submittedName>
        <fullName evidence="1">Uncharacterized protein</fullName>
    </submittedName>
</protein>
<dbReference type="KEGG" id="bgt:106059684"/>
<accession>A0A2C9LWP4</accession>
<proteinExistence type="predicted"/>